<evidence type="ECO:0000313" key="8">
    <source>
        <dbReference type="EMBL" id="RFU65007.1"/>
    </source>
</evidence>
<evidence type="ECO:0000256" key="6">
    <source>
        <dbReference type="SAM" id="Phobius"/>
    </source>
</evidence>
<accession>A0A372LFH8</accession>
<dbReference type="InterPro" id="IPR000620">
    <property type="entry name" value="EamA_dom"/>
</dbReference>
<feature type="transmembrane region" description="Helical" evidence="6">
    <location>
        <begin position="34"/>
        <end position="54"/>
    </location>
</feature>
<evidence type="ECO:0000259" key="7">
    <source>
        <dbReference type="Pfam" id="PF00892"/>
    </source>
</evidence>
<feature type="domain" description="EamA" evidence="7">
    <location>
        <begin position="152"/>
        <end position="286"/>
    </location>
</feature>
<feature type="transmembrane region" description="Helical" evidence="6">
    <location>
        <begin position="214"/>
        <end position="235"/>
    </location>
</feature>
<dbReference type="AlphaFoldDB" id="A0A372LFH8"/>
<dbReference type="PANTHER" id="PTHR32322">
    <property type="entry name" value="INNER MEMBRANE TRANSPORTER"/>
    <property type="match status" value="1"/>
</dbReference>
<dbReference type="Pfam" id="PF00892">
    <property type="entry name" value="EamA"/>
    <property type="match status" value="2"/>
</dbReference>
<protein>
    <submittedName>
        <fullName evidence="8">EamA family transporter</fullName>
    </submittedName>
</protein>
<evidence type="ECO:0000313" key="9">
    <source>
        <dbReference type="Proteomes" id="UP000262939"/>
    </source>
</evidence>
<keyword evidence="3 6" id="KW-0812">Transmembrane</keyword>
<gene>
    <name evidence="8" type="ORF">D0466_03590</name>
</gene>
<sequence>MKRWTMELLLLIVVVIWGTNYTIGKYGVIEITPVEFTAIRMIIAAPFLLLIAMALERSIHIKRKDVFHLIIVSMVGVTLYQSFSMLTIKYISATNASLLISISPIFTMIFSLFFKQEKFSKQKLIGSVIAFTGTILILLVHDPSSNQKNVMIGTIIGILTSMSWGLYPILATPLVNKYSALRVIAWSTMIGAIPLVLLTGSSIVFIPFHLNQTSWLALLYAIFFVTIFGLVTWYVGVQKIGATNTMVYMFLTPFTAVLFAAIWAKEHIYIQQVVGGIIIFIGLWLVKHQRKTRVNEHDYDSNIL</sequence>
<feature type="transmembrane region" description="Helical" evidence="6">
    <location>
        <begin position="269"/>
        <end position="286"/>
    </location>
</feature>
<feature type="transmembrane region" description="Helical" evidence="6">
    <location>
        <begin position="183"/>
        <end position="208"/>
    </location>
</feature>
<dbReference type="Proteomes" id="UP000262939">
    <property type="component" value="Unassembled WGS sequence"/>
</dbReference>
<evidence type="ECO:0000256" key="3">
    <source>
        <dbReference type="ARBA" id="ARBA00022692"/>
    </source>
</evidence>
<proteinExistence type="inferred from homology"/>
<dbReference type="InterPro" id="IPR050638">
    <property type="entry name" value="AA-Vitamin_Transporters"/>
</dbReference>
<keyword evidence="9" id="KW-1185">Reference proteome</keyword>
<dbReference type="PANTHER" id="PTHR32322:SF2">
    <property type="entry name" value="EAMA DOMAIN-CONTAINING PROTEIN"/>
    <property type="match status" value="1"/>
</dbReference>
<evidence type="ECO:0000256" key="2">
    <source>
        <dbReference type="ARBA" id="ARBA00007362"/>
    </source>
</evidence>
<name>A0A372LFH8_9BACI</name>
<dbReference type="EMBL" id="QVTD01000003">
    <property type="protein sequence ID" value="RFU65007.1"/>
    <property type="molecule type" value="Genomic_DNA"/>
</dbReference>
<comment type="caution">
    <text evidence="8">The sequence shown here is derived from an EMBL/GenBank/DDBJ whole genome shotgun (WGS) entry which is preliminary data.</text>
</comment>
<feature type="transmembrane region" description="Helical" evidence="6">
    <location>
        <begin position="66"/>
        <end position="84"/>
    </location>
</feature>
<organism evidence="8 9">
    <name type="scientific">Peribacillus glennii</name>
    <dbReference type="NCBI Taxonomy" id="2303991"/>
    <lineage>
        <taxon>Bacteria</taxon>
        <taxon>Bacillati</taxon>
        <taxon>Bacillota</taxon>
        <taxon>Bacilli</taxon>
        <taxon>Bacillales</taxon>
        <taxon>Bacillaceae</taxon>
        <taxon>Peribacillus</taxon>
    </lineage>
</organism>
<dbReference type="InterPro" id="IPR037185">
    <property type="entry name" value="EmrE-like"/>
</dbReference>
<comment type="similarity">
    <text evidence="2">Belongs to the EamA transporter family.</text>
</comment>
<keyword evidence="4 6" id="KW-1133">Transmembrane helix</keyword>
<keyword evidence="5 6" id="KW-0472">Membrane</keyword>
<feature type="transmembrane region" description="Helical" evidence="6">
    <location>
        <begin position="124"/>
        <end position="140"/>
    </location>
</feature>
<dbReference type="GO" id="GO:0016020">
    <property type="term" value="C:membrane"/>
    <property type="evidence" value="ECO:0007669"/>
    <property type="project" value="UniProtKB-SubCell"/>
</dbReference>
<dbReference type="RefSeq" id="WP_117321183.1">
    <property type="nucleotide sequence ID" value="NZ_QVTD01000003.1"/>
</dbReference>
<feature type="domain" description="EamA" evidence="7">
    <location>
        <begin position="6"/>
        <end position="138"/>
    </location>
</feature>
<dbReference type="SUPFAM" id="SSF103481">
    <property type="entry name" value="Multidrug resistance efflux transporter EmrE"/>
    <property type="match status" value="2"/>
</dbReference>
<evidence type="ECO:0000256" key="5">
    <source>
        <dbReference type="ARBA" id="ARBA00023136"/>
    </source>
</evidence>
<feature type="transmembrane region" description="Helical" evidence="6">
    <location>
        <begin position="247"/>
        <end position="263"/>
    </location>
</feature>
<evidence type="ECO:0000256" key="1">
    <source>
        <dbReference type="ARBA" id="ARBA00004127"/>
    </source>
</evidence>
<feature type="transmembrane region" description="Helical" evidence="6">
    <location>
        <begin position="152"/>
        <end position="171"/>
    </location>
</feature>
<dbReference type="OrthoDB" id="4529062at2"/>
<evidence type="ECO:0000256" key="4">
    <source>
        <dbReference type="ARBA" id="ARBA00022989"/>
    </source>
</evidence>
<feature type="transmembrane region" description="Helical" evidence="6">
    <location>
        <begin position="90"/>
        <end position="112"/>
    </location>
</feature>
<reference evidence="8 9" key="1">
    <citation type="submission" date="2018-08" db="EMBL/GenBank/DDBJ databases">
        <title>Bacillus chawlae sp. nov., Bacillus glennii sp. nov., and Bacillus saganii sp. nov. Isolated from the Vehicle Assembly Building at Kennedy Space Center where the Viking Spacecraft were Assembled.</title>
        <authorList>
            <person name="Seuylemezian A."/>
            <person name="Vaishampayan P."/>
        </authorList>
    </citation>
    <scope>NUCLEOTIDE SEQUENCE [LARGE SCALE GENOMIC DNA]</scope>
    <source>
        <strain evidence="8 9">V44-8</strain>
    </source>
</reference>
<comment type="subcellular location">
    <subcellularLocation>
        <location evidence="1">Endomembrane system</location>
        <topology evidence="1">Multi-pass membrane protein</topology>
    </subcellularLocation>
</comment>